<feature type="non-terminal residue" evidence="1">
    <location>
        <position position="83"/>
    </location>
</feature>
<dbReference type="EMBL" id="CAJVQA010035198">
    <property type="protein sequence ID" value="CAG8806824.1"/>
    <property type="molecule type" value="Genomic_DNA"/>
</dbReference>
<name>A0A9N9K1B5_9GLOM</name>
<accession>A0A9N9K1B5</accession>
<sequence>MTANDYIRIDDTLEIEEVVLDEAAILEEIHPQSDSNSSNDEDNVKIEKISHSVALEQCKLLIQYVEQQEPIKFVTDQDLPQLR</sequence>
<comment type="caution">
    <text evidence="1">The sequence shown here is derived from an EMBL/GenBank/DDBJ whole genome shotgun (WGS) entry which is preliminary data.</text>
</comment>
<dbReference type="AlphaFoldDB" id="A0A9N9K1B5"/>
<reference evidence="1" key="1">
    <citation type="submission" date="2021-06" db="EMBL/GenBank/DDBJ databases">
        <authorList>
            <person name="Kallberg Y."/>
            <person name="Tangrot J."/>
            <person name="Rosling A."/>
        </authorList>
    </citation>
    <scope>NUCLEOTIDE SEQUENCE</scope>
    <source>
        <strain evidence="1">FL966</strain>
    </source>
</reference>
<dbReference type="OrthoDB" id="2431285at2759"/>
<dbReference type="Proteomes" id="UP000789759">
    <property type="component" value="Unassembled WGS sequence"/>
</dbReference>
<organism evidence="1 2">
    <name type="scientific">Cetraspora pellucida</name>
    <dbReference type="NCBI Taxonomy" id="1433469"/>
    <lineage>
        <taxon>Eukaryota</taxon>
        <taxon>Fungi</taxon>
        <taxon>Fungi incertae sedis</taxon>
        <taxon>Mucoromycota</taxon>
        <taxon>Glomeromycotina</taxon>
        <taxon>Glomeromycetes</taxon>
        <taxon>Diversisporales</taxon>
        <taxon>Gigasporaceae</taxon>
        <taxon>Cetraspora</taxon>
    </lineage>
</organism>
<protein>
    <submittedName>
        <fullName evidence="1">3894_t:CDS:1</fullName>
    </submittedName>
</protein>
<keyword evidence="2" id="KW-1185">Reference proteome</keyword>
<gene>
    <name evidence="1" type="ORF">CPELLU_LOCUS18239</name>
</gene>
<evidence type="ECO:0000313" key="2">
    <source>
        <dbReference type="Proteomes" id="UP000789759"/>
    </source>
</evidence>
<evidence type="ECO:0000313" key="1">
    <source>
        <dbReference type="EMBL" id="CAG8806824.1"/>
    </source>
</evidence>
<proteinExistence type="predicted"/>